<proteinExistence type="predicted"/>
<evidence type="ECO:0000313" key="3">
    <source>
        <dbReference type="Proteomes" id="UP000245921"/>
    </source>
</evidence>
<dbReference type="Proteomes" id="UP000245921">
    <property type="component" value="Unassembled WGS sequence"/>
</dbReference>
<organism evidence="2 3">
    <name type="scientific">Oceanotoga teriensis</name>
    <dbReference type="NCBI Taxonomy" id="515440"/>
    <lineage>
        <taxon>Bacteria</taxon>
        <taxon>Thermotogati</taxon>
        <taxon>Thermotogota</taxon>
        <taxon>Thermotogae</taxon>
        <taxon>Petrotogales</taxon>
        <taxon>Petrotogaceae</taxon>
        <taxon>Oceanotoga</taxon>
    </lineage>
</organism>
<accession>A0AA45C6T1</accession>
<feature type="domain" description="Dinitrogenase iron-molybdenum cofactor biosynthesis" evidence="1">
    <location>
        <begin position="15"/>
        <end position="103"/>
    </location>
</feature>
<dbReference type="InterPro" id="IPR003731">
    <property type="entry name" value="Di-Nase_FeMo-co_biosynth"/>
</dbReference>
<dbReference type="PANTHER" id="PTHR42983:SF1">
    <property type="entry name" value="IRON-MOLYBDENUM PROTEIN"/>
    <property type="match status" value="1"/>
</dbReference>
<sequence>MRLVMPVLSDDSIKSNINENFSKSEYFAFVDLESESSRISVVENPHKDDEDEKVAKYIGENQTDVVIADSIGEDMCKLLAEFKIKVFYDAKGTVEEVVNQFIQMLMSQQSSCGGCSGCGDGEHEHEGGCCGSDEGGCCGH</sequence>
<reference evidence="2 3" key="1">
    <citation type="submission" date="2018-05" db="EMBL/GenBank/DDBJ databases">
        <title>Genomic Encyclopedia of Type Strains, Phase IV (KMG-IV): sequencing the most valuable type-strain genomes for metagenomic binning, comparative biology and taxonomic classification.</title>
        <authorList>
            <person name="Goeker M."/>
        </authorList>
    </citation>
    <scope>NUCLEOTIDE SEQUENCE [LARGE SCALE GENOMIC DNA]</scope>
    <source>
        <strain evidence="2 3">DSM 24906</strain>
    </source>
</reference>
<name>A0AA45C6T1_9BACT</name>
<dbReference type="Pfam" id="PF02579">
    <property type="entry name" value="Nitro_FeMo-Co"/>
    <property type="match status" value="1"/>
</dbReference>
<gene>
    <name evidence="2" type="ORF">C7380_10864</name>
</gene>
<dbReference type="InterPro" id="IPR036105">
    <property type="entry name" value="DiNase_FeMo-co_biosyn_sf"/>
</dbReference>
<comment type="caution">
    <text evidence="2">The sequence shown here is derived from an EMBL/GenBank/DDBJ whole genome shotgun (WGS) entry which is preliminary data.</text>
</comment>
<dbReference type="RefSeq" id="WP_109604763.1">
    <property type="nucleotide sequence ID" value="NZ_QGGI01000008.1"/>
</dbReference>
<keyword evidence="3" id="KW-1185">Reference proteome</keyword>
<evidence type="ECO:0000259" key="1">
    <source>
        <dbReference type="Pfam" id="PF02579"/>
    </source>
</evidence>
<dbReference type="SUPFAM" id="SSF53146">
    <property type="entry name" value="Nitrogenase accessory factor-like"/>
    <property type="match status" value="1"/>
</dbReference>
<dbReference type="EMBL" id="QGGI01000008">
    <property type="protein sequence ID" value="PWJ93235.1"/>
    <property type="molecule type" value="Genomic_DNA"/>
</dbReference>
<dbReference type="Gene3D" id="3.30.420.130">
    <property type="entry name" value="Dinitrogenase iron-molybdenum cofactor biosynthesis domain"/>
    <property type="match status" value="1"/>
</dbReference>
<protein>
    <submittedName>
        <fullName evidence="2">Fe-Mo cluster-binding NifX family protein</fullName>
    </submittedName>
</protein>
<evidence type="ECO:0000313" key="2">
    <source>
        <dbReference type="EMBL" id="PWJ93235.1"/>
    </source>
</evidence>
<dbReference type="PANTHER" id="PTHR42983">
    <property type="entry name" value="DINITROGENASE IRON-MOLYBDENUM COFACTOR PROTEIN-RELATED"/>
    <property type="match status" value="1"/>
</dbReference>
<dbReference type="AlphaFoldDB" id="A0AA45C6T1"/>